<organism evidence="4 5">
    <name type="scientific">Canna indica</name>
    <name type="common">Indian-shot</name>
    <dbReference type="NCBI Taxonomy" id="4628"/>
    <lineage>
        <taxon>Eukaryota</taxon>
        <taxon>Viridiplantae</taxon>
        <taxon>Streptophyta</taxon>
        <taxon>Embryophyta</taxon>
        <taxon>Tracheophyta</taxon>
        <taxon>Spermatophyta</taxon>
        <taxon>Magnoliopsida</taxon>
        <taxon>Liliopsida</taxon>
        <taxon>Zingiberales</taxon>
        <taxon>Cannaceae</taxon>
        <taxon>Canna</taxon>
    </lineage>
</organism>
<dbReference type="PANTHER" id="PTHR10738:SF0">
    <property type="entry name" value="PROTEIN ARGININE N-METHYLTRANSFERASE 5"/>
    <property type="match status" value="1"/>
</dbReference>
<dbReference type="Gene3D" id="3.40.50.150">
    <property type="entry name" value="Vaccinia Virus protein VP39"/>
    <property type="match status" value="1"/>
</dbReference>
<dbReference type="AlphaFoldDB" id="A0AAQ3Q2D6"/>
<dbReference type="GO" id="GO:0005634">
    <property type="term" value="C:nucleus"/>
    <property type="evidence" value="ECO:0007669"/>
    <property type="project" value="TreeGrafter"/>
</dbReference>
<protein>
    <recommendedName>
        <fullName evidence="3">PRMT5 arginine-N-methyltransferase domain-containing protein</fullName>
    </recommendedName>
</protein>
<dbReference type="InterPro" id="IPR035075">
    <property type="entry name" value="PRMT5"/>
</dbReference>
<dbReference type="EMBL" id="CP136890">
    <property type="protein sequence ID" value="WOK93382.1"/>
    <property type="molecule type" value="Genomic_DNA"/>
</dbReference>
<name>A0AAQ3Q2D6_9LILI</name>
<gene>
    <name evidence="4" type="ORF">Cni_G02079</name>
</gene>
<dbReference type="InterPro" id="IPR025799">
    <property type="entry name" value="Arg_MeTrfase"/>
</dbReference>
<keyword evidence="1" id="KW-0949">S-adenosyl-L-methionine</keyword>
<dbReference type="Pfam" id="PF05185">
    <property type="entry name" value="PRMT5"/>
    <property type="match status" value="1"/>
</dbReference>
<feature type="domain" description="PRMT5 arginine-N-methyltransferase" evidence="3">
    <location>
        <begin position="36"/>
        <end position="82"/>
    </location>
</feature>
<evidence type="ECO:0000313" key="4">
    <source>
        <dbReference type="EMBL" id="WOK93382.1"/>
    </source>
</evidence>
<dbReference type="PANTHER" id="PTHR10738">
    <property type="entry name" value="PROTEIN ARGININE N-METHYLTRANSFERASE 5"/>
    <property type="match status" value="1"/>
</dbReference>
<evidence type="ECO:0000256" key="1">
    <source>
        <dbReference type="ARBA" id="ARBA00022691"/>
    </source>
</evidence>
<keyword evidence="2" id="KW-0812">Transmembrane</keyword>
<keyword evidence="2" id="KW-0472">Membrane</keyword>
<feature type="transmembrane region" description="Helical" evidence="2">
    <location>
        <begin position="82"/>
        <end position="100"/>
    </location>
</feature>
<proteinExistence type="predicted"/>
<keyword evidence="5" id="KW-1185">Reference proteome</keyword>
<dbReference type="Proteomes" id="UP001327560">
    <property type="component" value="Chromosome 1"/>
</dbReference>
<dbReference type="GO" id="GO:0006355">
    <property type="term" value="P:regulation of DNA-templated transcription"/>
    <property type="evidence" value="ECO:0007669"/>
    <property type="project" value="TreeGrafter"/>
</dbReference>
<dbReference type="GO" id="GO:0016274">
    <property type="term" value="F:protein-arginine N-methyltransferase activity"/>
    <property type="evidence" value="ECO:0007669"/>
    <property type="project" value="InterPro"/>
</dbReference>
<dbReference type="GO" id="GO:0005829">
    <property type="term" value="C:cytosol"/>
    <property type="evidence" value="ECO:0007669"/>
    <property type="project" value="TreeGrafter"/>
</dbReference>
<evidence type="ECO:0000259" key="3">
    <source>
        <dbReference type="Pfam" id="PF05185"/>
    </source>
</evidence>
<keyword evidence="2" id="KW-1133">Transmembrane helix</keyword>
<evidence type="ECO:0000256" key="2">
    <source>
        <dbReference type="SAM" id="Phobius"/>
    </source>
</evidence>
<sequence>MLQMHLLVIPSRHSLKPYLDYVAYVYQRMDPLPEQERFEVPMVVGTGRGPLVRASLQAAEETSRKRKVYAAEKNPNVVIKLHVGYTVTVTVFSSWILILLF</sequence>
<accession>A0AAQ3Q2D6</accession>
<evidence type="ECO:0000313" key="5">
    <source>
        <dbReference type="Proteomes" id="UP001327560"/>
    </source>
</evidence>
<dbReference type="InterPro" id="IPR029063">
    <property type="entry name" value="SAM-dependent_MTases_sf"/>
</dbReference>
<reference evidence="4 5" key="1">
    <citation type="submission" date="2023-10" db="EMBL/GenBank/DDBJ databases">
        <title>Chromosome-scale genome assembly provides insights into flower coloration mechanisms of Canna indica.</title>
        <authorList>
            <person name="Li C."/>
        </authorList>
    </citation>
    <scope>NUCLEOTIDE SEQUENCE [LARGE SCALE GENOMIC DNA]</scope>
    <source>
        <tissue evidence="4">Flower</tissue>
    </source>
</reference>